<dbReference type="Proteomes" id="UP000598217">
    <property type="component" value="Unassembled WGS sequence"/>
</dbReference>
<accession>A0ABR9HKL2</accession>
<organism evidence="1 2">
    <name type="scientific">Nocardiopsis terrae</name>
    <dbReference type="NCBI Taxonomy" id="372655"/>
    <lineage>
        <taxon>Bacteria</taxon>
        <taxon>Bacillati</taxon>
        <taxon>Actinomycetota</taxon>
        <taxon>Actinomycetes</taxon>
        <taxon>Streptosporangiales</taxon>
        <taxon>Nocardiopsidaceae</taxon>
        <taxon>Nocardiopsis</taxon>
    </lineage>
</organism>
<dbReference type="InterPro" id="IPR011335">
    <property type="entry name" value="Restrct_endonuc-II-like"/>
</dbReference>
<protein>
    <recommendedName>
        <fullName evidence="3">DUF559 domain-containing protein</fullName>
    </recommendedName>
</protein>
<name>A0ABR9HKL2_9ACTN</name>
<evidence type="ECO:0008006" key="3">
    <source>
        <dbReference type="Google" id="ProtNLM"/>
    </source>
</evidence>
<reference evidence="1 2" key="1">
    <citation type="submission" date="2020-10" db="EMBL/GenBank/DDBJ databases">
        <title>Sequencing the genomes of 1000 actinobacteria strains.</title>
        <authorList>
            <person name="Klenk H.-P."/>
        </authorList>
    </citation>
    <scope>NUCLEOTIDE SEQUENCE [LARGE SCALE GENOMIC DNA]</scope>
    <source>
        <strain evidence="1 2">DSM 45157</strain>
    </source>
</reference>
<proteinExistence type="predicted"/>
<sequence length="115" mass="12620">MHTARGLFHADLGRPPYRVAVEYDSAEHHSARHERARARLRYAARTEAGWLVVSIGVYDLCAHPAGFLSRVLAALADRGWSAPPERAADIWRAVRRFGRGRHGWGEGAAAVAPGV</sequence>
<dbReference type="RefSeq" id="WP_191275009.1">
    <property type="nucleotide sequence ID" value="NZ_BMXJ01000008.1"/>
</dbReference>
<comment type="caution">
    <text evidence="1">The sequence shown here is derived from an EMBL/GenBank/DDBJ whole genome shotgun (WGS) entry which is preliminary data.</text>
</comment>
<evidence type="ECO:0000313" key="2">
    <source>
        <dbReference type="Proteomes" id="UP000598217"/>
    </source>
</evidence>
<keyword evidence="2" id="KW-1185">Reference proteome</keyword>
<evidence type="ECO:0000313" key="1">
    <source>
        <dbReference type="EMBL" id="MBE1459562.1"/>
    </source>
</evidence>
<gene>
    <name evidence="1" type="ORF">H4W79_003776</name>
</gene>
<dbReference type="EMBL" id="JADBDY010000001">
    <property type="protein sequence ID" value="MBE1459562.1"/>
    <property type="molecule type" value="Genomic_DNA"/>
</dbReference>
<dbReference type="SUPFAM" id="SSF52980">
    <property type="entry name" value="Restriction endonuclease-like"/>
    <property type="match status" value="1"/>
</dbReference>